<protein>
    <submittedName>
        <fullName evidence="2">Putative capsid VP1</fullName>
    </submittedName>
</protein>
<dbReference type="Pfam" id="PF02305">
    <property type="entry name" value="Phage_F"/>
    <property type="match status" value="1"/>
</dbReference>
<evidence type="ECO:0000256" key="1">
    <source>
        <dbReference type="ARBA" id="ARBA00009963"/>
    </source>
</evidence>
<dbReference type="InterPro" id="IPR016184">
    <property type="entry name" value="Capsid/spike_ssDNA_virus"/>
</dbReference>
<dbReference type="InterPro" id="IPR003514">
    <property type="entry name" value="Microviridae_protein_F"/>
</dbReference>
<proteinExistence type="inferred from homology"/>
<accession>A0A1D8MK68</accession>
<dbReference type="Gene3D" id="2.60.169.10">
    <property type="entry name" value="Microviridae F protein"/>
    <property type="match status" value="1"/>
</dbReference>
<organism evidence="2">
    <name type="scientific">uncultured virus</name>
    <dbReference type="NCBI Taxonomy" id="340016"/>
    <lineage>
        <taxon>Viruses</taxon>
        <taxon>environmental samples</taxon>
    </lineage>
</organism>
<reference evidence="2" key="1">
    <citation type="submission" date="2016-05" db="EMBL/GenBank/DDBJ databases">
        <title>Viral Hybridization Blurs Taxonomic Lines in a Wastewater Treatment Plant.</title>
        <authorList>
            <person name="Pearson V.M.M."/>
            <person name="Caudle S.B."/>
            <person name="Rokyta D.R."/>
        </authorList>
    </citation>
    <scope>NUCLEOTIDE SEQUENCE</scope>
    <source>
        <strain evidence="2">Wastewater_Microviridae_FL8</strain>
    </source>
</reference>
<comment type="similarity">
    <text evidence="1">Belongs to the microviridae F protein family.</text>
</comment>
<dbReference type="EMBL" id="KX259462">
    <property type="protein sequence ID" value="AOV86349.1"/>
    <property type="molecule type" value="Genomic_DNA"/>
</dbReference>
<dbReference type="GO" id="GO:0005198">
    <property type="term" value="F:structural molecule activity"/>
    <property type="evidence" value="ECO:0007669"/>
    <property type="project" value="InterPro"/>
</dbReference>
<evidence type="ECO:0000313" key="2">
    <source>
        <dbReference type="EMBL" id="AOV86349.1"/>
    </source>
</evidence>
<sequence length="513" mass="57208">MKFQDMIRTSVPRPNKFDRSHTRKMTMNGGVLAPCLIDEVLPGDDFRCTPEMMARLMPMVSPLMGRQNIILDWWYVPTRLLWDEFEKFITGGVDGLSAPVHPFLRFGSGANAVSQIFMRTGSLFDYFGLPVYDGVPAPTGSVDVNALPFRAYAMVWNENYRDQSLEADIALSKASGQVVGAEATKIVGLRNRAWEKDYFTSAQFTAQRGPAAGVSVVSPNPANVSRLLSAASGAVLPSQTLASDASGRLIGSPGLTQAKLEQDQKVMITDLRKANRVQLFAEKMQLSGARFKEYLKHMWNEVSPDSRLQRPEHLGSSRSPIVISEVLSSVEFEDVGGNVPQGNMSGHGISVSSSAGFRRRFPEHGYVLGLVSILPRTNYVGGFGDKFFIGRSSKFDYYTPDFAGLGEQPVENIETGMDWTAATVRSTFGYQSRYCEYKFKNSTSVGQFRNSLAHWTDDRIFTSPATLNENFIKAVPTKRFFAVTDEAQHSYLLQMHFNYSCIRKIPYFNENRL</sequence>
<name>A0A1D8MK68_9VIRU</name>
<dbReference type="SUPFAM" id="SSF88645">
    <property type="entry name" value="ssDNA viruses"/>
    <property type="match status" value="1"/>
</dbReference>
<dbReference type="InterPro" id="IPR037002">
    <property type="entry name" value="Microviridae_protein_F_sf"/>
</dbReference>